<evidence type="ECO:0000313" key="1">
    <source>
        <dbReference type="EMBL" id="KXN70104.1"/>
    </source>
</evidence>
<organism evidence="1 2">
    <name type="scientific">Conidiobolus coronatus (strain ATCC 28846 / CBS 209.66 / NRRL 28638)</name>
    <name type="common">Delacroixia coronata</name>
    <dbReference type="NCBI Taxonomy" id="796925"/>
    <lineage>
        <taxon>Eukaryota</taxon>
        <taxon>Fungi</taxon>
        <taxon>Fungi incertae sedis</taxon>
        <taxon>Zoopagomycota</taxon>
        <taxon>Entomophthoromycotina</taxon>
        <taxon>Entomophthoromycetes</taxon>
        <taxon>Entomophthorales</taxon>
        <taxon>Ancylistaceae</taxon>
        <taxon>Conidiobolus</taxon>
    </lineage>
</organism>
<protein>
    <submittedName>
        <fullName evidence="1">Uncharacterized protein</fullName>
    </submittedName>
</protein>
<reference evidence="1 2" key="1">
    <citation type="journal article" date="2015" name="Genome Biol. Evol.">
        <title>Phylogenomic analyses indicate that early fungi evolved digesting cell walls of algal ancestors of land plants.</title>
        <authorList>
            <person name="Chang Y."/>
            <person name="Wang S."/>
            <person name="Sekimoto S."/>
            <person name="Aerts A.L."/>
            <person name="Choi C."/>
            <person name="Clum A."/>
            <person name="LaButti K.M."/>
            <person name="Lindquist E.A."/>
            <person name="Yee Ngan C."/>
            <person name="Ohm R.A."/>
            <person name="Salamov A.A."/>
            <person name="Grigoriev I.V."/>
            <person name="Spatafora J.W."/>
            <person name="Berbee M.L."/>
        </authorList>
    </citation>
    <scope>NUCLEOTIDE SEQUENCE [LARGE SCALE GENOMIC DNA]</scope>
    <source>
        <strain evidence="1 2">NRRL 28638</strain>
    </source>
</reference>
<dbReference type="EMBL" id="KQ964512">
    <property type="protein sequence ID" value="KXN70104.1"/>
    <property type="molecule type" value="Genomic_DNA"/>
</dbReference>
<keyword evidence="2" id="KW-1185">Reference proteome</keyword>
<accession>A0A137P592</accession>
<proteinExistence type="predicted"/>
<name>A0A137P592_CONC2</name>
<dbReference type="Proteomes" id="UP000070444">
    <property type="component" value="Unassembled WGS sequence"/>
</dbReference>
<dbReference type="AlphaFoldDB" id="A0A137P592"/>
<gene>
    <name evidence="1" type="ORF">CONCODRAFT_170999</name>
</gene>
<evidence type="ECO:0000313" key="2">
    <source>
        <dbReference type="Proteomes" id="UP000070444"/>
    </source>
</evidence>
<sequence length="635" mass="73278">MNQNKEFIDFLLNEYFLLKGSLLLAQYSNIEQRIRGFHSNKGVHPNTPPPFYQLSKWLQSVVYLIQHLDSNRHPRLENVQVGLNLLNLTIAEIPDSYLAYFKPGFLSMTNHHFAAGGKRVGSRSLRSLCVVEKYNLGNDALESPRQLLTLLDLFNFYTYPDTINSLLLYLVDLDTLSPQQFIDFQNVFSNWVAGNLFDLGSRWNANNSQLCGVVFARLMPDFVNKKQALFPLKRTATECFWSDQLLPWVKTAQELSNRIFDSFPSFSHYINLNSLFNQKYDRDFIPLTRSNTSVEDFASQVNNLSKVLFVIAAWPLASIHRILSLKQKILNNATYPSMGIIFELLLPYLLKLLQSYHLFNKYLLQNRLAVDKDLRGLFNTLSHHLEEFLKYIALFLIEYTHISHNSELWEFVQIYLIQEYTSTTLSHSIQYRKGLIYNIDFYFNNFQVIDFSCSYSHLIFQLIQDCSIKPKNSTTFNRANVLGGVVGKNAQKRLKAIQLTNSDALRVQTTVYSAPELYLNAMQLILHIIRQGWHKLNYSQQSAVVKLVSDHLGLFTKGQLELEDKYLIALLKMADTLSHIPHSNQANISIMCFEVCHVFRSASGELAECCKHSISRISRLIHPELLHIPLSNESF</sequence>